<accession>A0A9D4D740</accession>
<protein>
    <submittedName>
        <fullName evidence="1">Uncharacterized protein</fullName>
    </submittedName>
</protein>
<evidence type="ECO:0000313" key="2">
    <source>
        <dbReference type="Proteomes" id="UP000828390"/>
    </source>
</evidence>
<dbReference type="AlphaFoldDB" id="A0A9D4D740"/>
<sequence length="62" mass="6828">MTRASYGAFSSGGSRPDTIAFNAAKRLTENILASGDTNKHIGKTLENLINLRDVVKNRHQRN</sequence>
<reference evidence="1" key="2">
    <citation type="submission" date="2020-11" db="EMBL/GenBank/DDBJ databases">
        <authorList>
            <person name="McCartney M.A."/>
            <person name="Auch B."/>
            <person name="Kono T."/>
            <person name="Mallez S."/>
            <person name="Becker A."/>
            <person name="Gohl D.M."/>
            <person name="Silverstein K.A.T."/>
            <person name="Koren S."/>
            <person name="Bechman K.B."/>
            <person name="Herman A."/>
            <person name="Abrahante J.E."/>
            <person name="Garbe J."/>
        </authorList>
    </citation>
    <scope>NUCLEOTIDE SEQUENCE</scope>
    <source>
        <strain evidence="1">Duluth1</strain>
        <tissue evidence="1">Whole animal</tissue>
    </source>
</reference>
<comment type="caution">
    <text evidence="1">The sequence shown here is derived from an EMBL/GenBank/DDBJ whole genome shotgun (WGS) entry which is preliminary data.</text>
</comment>
<gene>
    <name evidence="1" type="ORF">DPMN_047077</name>
</gene>
<organism evidence="1 2">
    <name type="scientific">Dreissena polymorpha</name>
    <name type="common">Zebra mussel</name>
    <name type="synonym">Mytilus polymorpha</name>
    <dbReference type="NCBI Taxonomy" id="45954"/>
    <lineage>
        <taxon>Eukaryota</taxon>
        <taxon>Metazoa</taxon>
        <taxon>Spiralia</taxon>
        <taxon>Lophotrochozoa</taxon>
        <taxon>Mollusca</taxon>
        <taxon>Bivalvia</taxon>
        <taxon>Autobranchia</taxon>
        <taxon>Heteroconchia</taxon>
        <taxon>Euheterodonta</taxon>
        <taxon>Imparidentia</taxon>
        <taxon>Neoheterodontei</taxon>
        <taxon>Myida</taxon>
        <taxon>Dreissenoidea</taxon>
        <taxon>Dreissenidae</taxon>
        <taxon>Dreissena</taxon>
    </lineage>
</organism>
<reference evidence="1" key="1">
    <citation type="journal article" date="2019" name="bioRxiv">
        <title>The Genome of the Zebra Mussel, Dreissena polymorpha: A Resource for Invasive Species Research.</title>
        <authorList>
            <person name="McCartney M.A."/>
            <person name="Auch B."/>
            <person name="Kono T."/>
            <person name="Mallez S."/>
            <person name="Zhang Y."/>
            <person name="Obille A."/>
            <person name="Becker A."/>
            <person name="Abrahante J.E."/>
            <person name="Garbe J."/>
            <person name="Badalamenti J.P."/>
            <person name="Herman A."/>
            <person name="Mangelson H."/>
            <person name="Liachko I."/>
            <person name="Sullivan S."/>
            <person name="Sone E.D."/>
            <person name="Koren S."/>
            <person name="Silverstein K.A.T."/>
            <person name="Beckman K.B."/>
            <person name="Gohl D.M."/>
        </authorList>
    </citation>
    <scope>NUCLEOTIDE SEQUENCE</scope>
    <source>
        <strain evidence="1">Duluth1</strain>
        <tissue evidence="1">Whole animal</tissue>
    </source>
</reference>
<evidence type="ECO:0000313" key="1">
    <source>
        <dbReference type="EMBL" id="KAH3740371.1"/>
    </source>
</evidence>
<name>A0A9D4D740_DREPO</name>
<dbReference type="EMBL" id="JAIWYP010000011">
    <property type="protein sequence ID" value="KAH3740371.1"/>
    <property type="molecule type" value="Genomic_DNA"/>
</dbReference>
<proteinExistence type="predicted"/>
<dbReference type="Proteomes" id="UP000828390">
    <property type="component" value="Unassembled WGS sequence"/>
</dbReference>
<keyword evidence="2" id="KW-1185">Reference proteome</keyword>